<dbReference type="InterPro" id="IPR001680">
    <property type="entry name" value="WD40_rpt"/>
</dbReference>
<reference evidence="4" key="1">
    <citation type="journal article" date="2014" name="Genome Announc.">
        <title>Draft genome sequence of Rhodosporidium toruloides CECT1137, an oleaginous yeast of biotechnological interest.</title>
        <authorList>
            <person name="Morin N."/>
            <person name="Calcas X."/>
            <person name="Devillers H."/>
            <person name="Durrens P."/>
            <person name="Sherman D.J."/>
            <person name="Nicaud J.-M."/>
            <person name="Neuveglise C."/>
        </authorList>
    </citation>
    <scope>NUCLEOTIDE SEQUENCE</scope>
    <source>
        <strain evidence="4">CECT1137</strain>
    </source>
</reference>
<proteinExistence type="predicted"/>
<dbReference type="PANTHER" id="PTHR44019">
    <property type="entry name" value="WD REPEAT-CONTAINING PROTEIN 55"/>
    <property type="match status" value="1"/>
</dbReference>
<organism evidence="4">
    <name type="scientific">Rhodotorula toruloides</name>
    <name type="common">Yeast</name>
    <name type="synonym">Rhodosporidium toruloides</name>
    <dbReference type="NCBI Taxonomy" id="5286"/>
    <lineage>
        <taxon>Eukaryota</taxon>
        <taxon>Fungi</taxon>
        <taxon>Dikarya</taxon>
        <taxon>Basidiomycota</taxon>
        <taxon>Pucciniomycotina</taxon>
        <taxon>Microbotryomycetes</taxon>
        <taxon>Sporidiobolales</taxon>
        <taxon>Sporidiobolaceae</taxon>
        <taxon>Rhodotorula</taxon>
    </lineage>
</organism>
<protein>
    <submittedName>
        <fullName evidence="4">RHTO0S05e04346g1_1</fullName>
    </submittedName>
</protein>
<dbReference type="PANTHER" id="PTHR44019:SF8">
    <property type="entry name" value="POC1 CENTRIOLAR PROTEIN HOMOLOG"/>
    <property type="match status" value="1"/>
</dbReference>
<dbReference type="InterPro" id="IPR015943">
    <property type="entry name" value="WD40/YVTN_repeat-like_dom_sf"/>
</dbReference>
<dbReference type="Gene3D" id="2.130.10.10">
    <property type="entry name" value="YVTN repeat-like/Quinoprotein amine dehydrogenase"/>
    <property type="match status" value="1"/>
</dbReference>
<dbReference type="PROSITE" id="PS50082">
    <property type="entry name" value="WD_REPEATS_2"/>
    <property type="match status" value="1"/>
</dbReference>
<evidence type="ECO:0000256" key="2">
    <source>
        <dbReference type="ARBA" id="ARBA00022737"/>
    </source>
</evidence>
<dbReference type="EMBL" id="LK052940">
    <property type="protein sequence ID" value="CDR40507.1"/>
    <property type="molecule type" value="Genomic_DNA"/>
</dbReference>
<dbReference type="Pfam" id="PF00400">
    <property type="entry name" value="WD40"/>
    <property type="match status" value="1"/>
</dbReference>
<gene>
    <name evidence="4" type="ORF">RHTO0S_05e04346g</name>
</gene>
<evidence type="ECO:0000313" key="4">
    <source>
        <dbReference type="EMBL" id="CDR40507.1"/>
    </source>
</evidence>
<evidence type="ECO:0000256" key="1">
    <source>
        <dbReference type="ARBA" id="ARBA00022574"/>
    </source>
</evidence>
<keyword evidence="1 3" id="KW-0853">WD repeat</keyword>
<dbReference type="SMART" id="SM00320">
    <property type="entry name" value="WD40"/>
    <property type="match status" value="1"/>
</dbReference>
<keyword evidence="2" id="KW-0677">Repeat</keyword>
<accession>A0A061ATN1</accession>
<dbReference type="SUPFAM" id="SSF50960">
    <property type="entry name" value="TolB, C-terminal domain"/>
    <property type="match status" value="1"/>
</dbReference>
<evidence type="ECO:0000256" key="3">
    <source>
        <dbReference type="PROSITE-ProRule" id="PRU00221"/>
    </source>
</evidence>
<feature type="repeat" description="WD" evidence="3">
    <location>
        <begin position="203"/>
        <end position="237"/>
    </location>
</feature>
<dbReference type="PROSITE" id="PS50896">
    <property type="entry name" value="LISH"/>
    <property type="match status" value="1"/>
</dbReference>
<dbReference type="AlphaFoldDB" id="A0A061ATN1"/>
<sequence>MDAFAEAHRLVARFLRSQGYSAALESFISEASHSHPRLPSLLDVDPAAGDAGQDLQDLVEYAVSARLARLRVDDPTSSLREHLVGLELKEAELPKGKARTAVRETSNVLTVQQGVLPKREWDTQQHRFRCNETPCIFTTAVDRTLKAYSLDTFKLLDSFSLPSPCLSFAQHPLPEHRRFVSCATMEGSLTVLDLVTREAKAKVQDHTKYIVRVCWSPDGRHLATLGYDKLVRIYRLDLVAPASTSSSQPVLLDDEVLDPLAVCPDISLNLVHTIESRTNPEAAIWLPDSQWLVWSARDDHLLRYLRVPDDDAGEWWTEEVNLNENGDSFTSFSVLSIGLHPTLPLLSLQTSTLSARILLYPFRSATRLLTLHTTASQSDYFNPRHAWLPSGAGVVVNSEDGLLRIVDLRGRVRVSQGAHGAAAPPEDGEEGLTEEVRSERARLRREADKGSSVIRDVEVLVDEDDKGSVAGWKVVSCGFDKTVKVLQ</sequence>
<dbReference type="InterPro" id="IPR006594">
    <property type="entry name" value="LisH"/>
</dbReference>
<name>A0A061ATN1_RHOTO</name>
<dbReference type="OrthoDB" id="1932312at2759"/>
<dbReference type="InterPro" id="IPR050505">
    <property type="entry name" value="WDR55/POC1"/>
</dbReference>